<evidence type="ECO:0000313" key="1">
    <source>
        <dbReference type="EMBL" id="DAA03370.1"/>
    </source>
</evidence>
<name>Q6II96_DROME</name>
<accession>Q6II96</accession>
<organism evidence="1">
    <name type="scientific">Drosophila melanogaster</name>
    <name type="common">Fruit fly</name>
    <dbReference type="NCBI Taxonomy" id="7227"/>
    <lineage>
        <taxon>Eukaryota</taxon>
        <taxon>Metazoa</taxon>
        <taxon>Ecdysozoa</taxon>
        <taxon>Arthropoda</taxon>
        <taxon>Hexapoda</taxon>
        <taxon>Insecta</taxon>
        <taxon>Pterygota</taxon>
        <taxon>Neoptera</taxon>
        <taxon>Endopterygota</taxon>
        <taxon>Diptera</taxon>
        <taxon>Brachycera</taxon>
        <taxon>Muscomorpha</taxon>
        <taxon>Ephydroidea</taxon>
        <taxon>Drosophilidae</taxon>
        <taxon>Drosophila</taxon>
        <taxon>Sophophora</taxon>
    </lineage>
</organism>
<dbReference type="AlphaFoldDB" id="Q6II96"/>
<dbReference type="EMBL" id="BK003170">
    <property type="protein sequence ID" value="DAA03370.1"/>
    <property type="molecule type" value="Genomic_DNA"/>
</dbReference>
<reference evidence="1" key="1">
    <citation type="journal article" date="2003" name="Genome Biol.">
        <title>An integrated gene annotation and transcriptional profiling approach towards the full gene content of the Drosophila genome.</title>
        <authorList>
            <person name="Hild M."/>
            <person name="Beckmann B."/>
            <person name="Haas S.A."/>
            <person name="Koch B."/>
            <person name="Solovyev V."/>
            <person name="Busold C."/>
            <person name="Fellenberg K."/>
            <person name="Boutros M."/>
            <person name="Vingron M."/>
            <person name="Sauer F."/>
            <person name="Hoheisel J.D."/>
            <person name="Paro R."/>
        </authorList>
    </citation>
    <scope>NUCLEOTIDE SEQUENCE</scope>
</reference>
<protein>
    <submittedName>
        <fullName evidence="1">HDC19372</fullName>
    </submittedName>
</protein>
<proteinExistence type="predicted"/>
<gene>
    <name evidence="1" type="ORF">HDC19372</name>
</gene>
<sequence>MATLNKFTKTLSIDEKAEIKEKFIEARAHIYKPRHRESVKNYVSARSQLQFRFRYLLSNARQVAQWVAGGWPYEMNSKTIHRYCRQ</sequence>